<evidence type="ECO:0000256" key="2">
    <source>
        <dbReference type="PROSITE-ProRule" id="PRU00261"/>
    </source>
</evidence>
<evidence type="ECO:0000259" key="3">
    <source>
        <dbReference type="PROSITE" id="PS50941"/>
    </source>
</evidence>
<reference evidence="4" key="1">
    <citation type="journal article" date="2020" name="Stud. Mycol.">
        <title>101 Dothideomycetes genomes: a test case for predicting lifestyles and emergence of pathogens.</title>
        <authorList>
            <person name="Haridas S."/>
            <person name="Albert R."/>
            <person name="Binder M."/>
            <person name="Bloem J."/>
            <person name="Labutti K."/>
            <person name="Salamov A."/>
            <person name="Andreopoulos B."/>
            <person name="Baker S."/>
            <person name="Barry K."/>
            <person name="Bills G."/>
            <person name="Bluhm B."/>
            <person name="Cannon C."/>
            <person name="Castanera R."/>
            <person name="Culley D."/>
            <person name="Daum C."/>
            <person name="Ezra D."/>
            <person name="Gonzalez J."/>
            <person name="Henrissat B."/>
            <person name="Kuo A."/>
            <person name="Liang C."/>
            <person name="Lipzen A."/>
            <person name="Lutzoni F."/>
            <person name="Magnuson J."/>
            <person name="Mondo S."/>
            <person name="Nolan M."/>
            <person name="Ohm R."/>
            <person name="Pangilinan J."/>
            <person name="Park H.-J."/>
            <person name="Ramirez L."/>
            <person name="Alfaro M."/>
            <person name="Sun H."/>
            <person name="Tritt A."/>
            <person name="Yoshinaga Y."/>
            <person name="Zwiers L.-H."/>
            <person name="Turgeon B."/>
            <person name="Goodwin S."/>
            <person name="Spatafora J."/>
            <person name="Crous P."/>
            <person name="Grigoriev I."/>
        </authorList>
    </citation>
    <scope>NUCLEOTIDE SEQUENCE</scope>
    <source>
        <strain evidence="4">CBS 113818</strain>
    </source>
</reference>
<evidence type="ECO:0000313" key="5">
    <source>
        <dbReference type="Proteomes" id="UP000799424"/>
    </source>
</evidence>
<proteinExistence type="predicted"/>
<organism evidence="4 5">
    <name type="scientific">Ophiobolus disseminans</name>
    <dbReference type="NCBI Taxonomy" id="1469910"/>
    <lineage>
        <taxon>Eukaryota</taxon>
        <taxon>Fungi</taxon>
        <taxon>Dikarya</taxon>
        <taxon>Ascomycota</taxon>
        <taxon>Pezizomycotina</taxon>
        <taxon>Dothideomycetes</taxon>
        <taxon>Pleosporomycetidae</taxon>
        <taxon>Pleosporales</taxon>
        <taxon>Pleosporineae</taxon>
        <taxon>Phaeosphaeriaceae</taxon>
        <taxon>Ophiobolus</taxon>
    </lineage>
</organism>
<evidence type="ECO:0000256" key="1">
    <source>
        <dbReference type="ARBA" id="ARBA00022669"/>
    </source>
</evidence>
<dbReference type="AlphaFoldDB" id="A0A6A6ZSF8"/>
<comment type="caution">
    <text evidence="2">Lacks conserved residue(s) required for the propagation of feature annotation.</text>
</comment>
<dbReference type="SUPFAM" id="SSF57016">
    <property type="entry name" value="Plant lectins/antimicrobial peptides"/>
    <property type="match status" value="1"/>
</dbReference>
<protein>
    <recommendedName>
        <fullName evidence="3">Chitin-binding type-1 domain-containing protein</fullName>
    </recommendedName>
</protein>
<sequence>AQPVSKNSRCGAGFGGRTCYGGKWGDCCSKHFYCGSIDNYCRPSSCQKGYGRC</sequence>
<feature type="non-terminal residue" evidence="4">
    <location>
        <position position="1"/>
    </location>
</feature>
<dbReference type="GO" id="GO:0008061">
    <property type="term" value="F:chitin binding"/>
    <property type="evidence" value="ECO:0007669"/>
    <property type="project" value="UniProtKB-UniRule"/>
</dbReference>
<evidence type="ECO:0000313" key="4">
    <source>
        <dbReference type="EMBL" id="KAF2823718.1"/>
    </source>
</evidence>
<dbReference type="InterPro" id="IPR036861">
    <property type="entry name" value="Endochitinase-like_sf"/>
</dbReference>
<keyword evidence="2" id="KW-1015">Disulfide bond</keyword>
<gene>
    <name evidence="4" type="ORF">CC86DRAFT_260673</name>
</gene>
<feature type="non-terminal residue" evidence="4">
    <location>
        <position position="53"/>
    </location>
</feature>
<name>A0A6A6ZSF8_9PLEO</name>
<dbReference type="EMBL" id="MU006231">
    <property type="protein sequence ID" value="KAF2823718.1"/>
    <property type="molecule type" value="Genomic_DNA"/>
</dbReference>
<dbReference type="Proteomes" id="UP000799424">
    <property type="component" value="Unassembled WGS sequence"/>
</dbReference>
<feature type="disulfide bond" evidence="2">
    <location>
        <begin position="27"/>
        <end position="41"/>
    </location>
</feature>
<dbReference type="OrthoDB" id="5985073at2759"/>
<keyword evidence="5" id="KW-1185">Reference proteome</keyword>
<dbReference type="InterPro" id="IPR001002">
    <property type="entry name" value="Chitin-bd_1"/>
</dbReference>
<feature type="domain" description="Chitin-binding type-1" evidence="3">
    <location>
        <begin position="7"/>
        <end position="53"/>
    </location>
</feature>
<dbReference type="Gene3D" id="3.30.60.10">
    <property type="entry name" value="Endochitinase-like"/>
    <property type="match status" value="1"/>
</dbReference>
<dbReference type="PROSITE" id="PS50941">
    <property type="entry name" value="CHIT_BIND_I_2"/>
    <property type="match status" value="1"/>
</dbReference>
<accession>A0A6A6ZSF8</accession>
<keyword evidence="1 2" id="KW-0147">Chitin-binding</keyword>